<gene>
    <name evidence="2" type="ORF">DW016_03015</name>
</gene>
<dbReference type="Pfam" id="PF12392">
    <property type="entry name" value="DUF3656"/>
    <property type="match status" value="1"/>
</dbReference>
<dbReference type="Proteomes" id="UP000261080">
    <property type="component" value="Unassembled WGS sequence"/>
</dbReference>
<organism evidence="2 3">
    <name type="scientific">Sellimonas intestinalis</name>
    <dbReference type="NCBI Taxonomy" id="1653434"/>
    <lineage>
        <taxon>Bacteria</taxon>
        <taxon>Bacillati</taxon>
        <taxon>Bacillota</taxon>
        <taxon>Clostridia</taxon>
        <taxon>Lachnospirales</taxon>
        <taxon>Lachnospiraceae</taxon>
        <taxon>Sellimonas</taxon>
    </lineage>
</organism>
<comment type="caution">
    <text evidence="2">The sequence shown here is derived from an EMBL/GenBank/DDBJ whole genome shotgun (WGS) entry which is preliminary data.</text>
</comment>
<dbReference type="OrthoDB" id="9807498at2"/>
<dbReference type="PANTHER" id="PTHR30217:SF10">
    <property type="entry name" value="23S RRNA 5-HYDROXYCYTIDINE C2501 SYNTHASE"/>
    <property type="match status" value="1"/>
</dbReference>
<dbReference type="Pfam" id="PF01136">
    <property type="entry name" value="Peptidase_U32"/>
    <property type="match status" value="2"/>
</dbReference>
<evidence type="ECO:0000259" key="1">
    <source>
        <dbReference type="Pfam" id="PF12392"/>
    </source>
</evidence>
<accession>A0A3E3K6D9</accession>
<feature type="domain" description="Peptidase U32 collagenase" evidence="1">
    <location>
        <begin position="383"/>
        <end position="496"/>
    </location>
</feature>
<evidence type="ECO:0000313" key="3">
    <source>
        <dbReference type="Proteomes" id="UP000261080"/>
    </source>
</evidence>
<dbReference type="InterPro" id="IPR001539">
    <property type="entry name" value="Peptidase_U32"/>
</dbReference>
<dbReference type="EMBL" id="QVLX01000001">
    <property type="protein sequence ID" value="RGE90229.1"/>
    <property type="molecule type" value="Genomic_DNA"/>
</dbReference>
<dbReference type="InterPro" id="IPR051454">
    <property type="entry name" value="RNA/ubiquinone_mod_enzymes"/>
</dbReference>
<evidence type="ECO:0000313" key="2">
    <source>
        <dbReference type="EMBL" id="RGE90229.1"/>
    </source>
</evidence>
<protein>
    <submittedName>
        <fullName evidence="2">U32 family peptidase</fullName>
    </submittedName>
</protein>
<dbReference type="RefSeq" id="WP_024732352.1">
    <property type="nucleotide sequence ID" value="NZ_CALBAT010000002.1"/>
</dbReference>
<proteinExistence type="predicted"/>
<keyword evidence="3" id="KW-1185">Reference proteome</keyword>
<sequence>MENRKKRREVEILAPAGTYEAFEAAIRSGADAVYAGGNLFGARAYAGNFDEETMIRAIREAHLYGRKLYLTVNTLIKEREMKERLFSFLKPFYENGLDAVLVQDLGALAFIREQFPDLAIHASTQMSVAGALGAGFLKQYGVERVVPARELSLAEIRKMKEETGLEIECFVQGALCYSYSGQCLFSSMLGGRSGNRGQCAQPCRLKYQAEGQKKPSCILSLKDIMALEDLPDLIEAGVDSFKIEGRMKKPEYVSETVRVYRKYTDLYLKKGRAGYQVSEEDKQRLMDLYNRGGSCRGYYHVQNGPEMLTPDRSNHAGIHSACVERQKGRSLLAKALVPLQKGDVLEISPKENVTLGQDVKKGGQFQLLVAKGTTVRPRTILARVRNERLIQEIQERIRTAEVRRPVQAKAMFCMDEPSKLILKSGSFSVRVEGSSPQAAKKQAVDRARVERQLRKMGNTPFQIESLEMEMEDGIFIPMQVVNELRRTAAERLEEEILKQYKRSCKRVPMVEQEEIQGESLISREGQKNVLSVLVETKNQLRVAARSEDVRRIYVESHLAAAMCSNQEEREEIQRLYEESKIPWYIVLPHIFRERAKRLLDSRWKAICEVPWKGALVRNVESLAYLQKKGWKNTVRADHHLYTLNKKAVEFLKKAGINGTTISLELNSQEIREICTPASEMVVYGYAPMMISAGCVKKSIGRCDGKESITRLKDRYQKTFYVKNYCDTCYNIIYNTAPLVLLEQIGEIEEMGIHEIRLHFTIEDTEETKRVIRIYADAFWRGQKTLTAAEVFADFTRGHYKRGIK</sequence>
<reference evidence="2 3" key="1">
    <citation type="submission" date="2018-08" db="EMBL/GenBank/DDBJ databases">
        <title>A genome reference for cultivated species of the human gut microbiota.</title>
        <authorList>
            <person name="Zou Y."/>
            <person name="Xue W."/>
            <person name="Luo G."/>
        </authorList>
    </citation>
    <scope>NUCLEOTIDE SEQUENCE [LARGE SCALE GENOMIC DNA]</scope>
    <source>
        <strain evidence="2 3">AF37-2AT</strain>
    </source>
</reference>
<dbReference type="InterPro" id="IPR020988">
    <property type="entry name" value="Pept_U32_collagenase"/>
</dbReference>
<dbReference type="AlphaFoldDB" id="A0A3E3K6D9"/>
<dbReference type="PANTHER" id="PTHR30217">
    <property type="entry name" value="PEPTIDASE U32 FAMILY"/>
    <property type="match status" value="1"/>
</dbReference>
<name>A0A3E3K6D9_9FIRM</name>